<evidence type="ECO:0000256" key="4">
    <source>
        <dbReference type="ARBA" id="ARBA00022544"/>
    </source>
</evidence>
<evidence type="ECO:0000313" key="9">
    <source>
        <dbReference type="EMBL" id="MBZ5753313.1"/>
    </source>
</evidence>
<dbReference type="InterPro" id="IPR004761">
    <property type="entry name" value="Spore_GerAB"/>
</dbReference>
<dbReference type="Proteomes" id="UP001165287">
    <property type="component" value="Unassembled WGS sequence"/>
</dbReference>
<evidence type="ECO:0000256" key="1">
    <source>
        <dbReference type="ARBA" id="ARBA00004141"/>
    </source>
</evidence>
<accession>A0ABS7UYB7</accession>
<evidence type="ECO:0000256" key="3">
    <source>
        <dbReference type="ARBA" id="ARBA00022448"/>
    </source>
</evidence>
<keyword evidence="10" id="KW-1185">Reference proteome</keyword>
<comment type="similarity">
    <text evidence="2">Belongs to the amino acid-polyamine-organocation (APC) superfamily. Spore germination protein (SGP) (TC 2.A.3.9) family.</text>
</comment>
<dbReference type="EMBL" id="JAIQUM010000100">
    <property type="protein sequence ID" value="MBZ5753313.1"/>
    <property type="molecule type" value="Genomic_DNA"/>
</dbReference>
<evidence type="ECO:0000256" key="2">
    <source>
        <dbReference type="ARBA" id="ARBA00007998"/>
    </source>
</evidence>
<feature type="transmembrane region" description="Helical" evidence="8">
    <location>
        <begin position="218"/>
        <end position="240"/>
    </location>
</feature>
<keyword evidence="7 8" id="KW-0472">Membrane</keyword>
<comment type="caution">
    <text evidence="9">The sequence shown here is derived from an EMBL/GenBank/DDBJ whole genome shotgun (WGS) entry which is preliminary data.</text>
</comment>
<gene>
    <name evidence="9" type="ORF">K9V48_24580</name>
</gene>
<sequence>MVKYEKDQVGFREFFAIIVIAISTKSTDMSTVLLLGDGLNAAWMIVIGSFLLILPSIIILNSVLKKYQSKNILEITQLALGKPLAFIISFIMFFFTLTNTASDSRSYLTQLITINFPNTPLFIIYLCFLTICIWGAKKGWESIASVTWMTFPYLMIVLGILFFLMLKEASFARIFPLFGTGKWEIAKASFNYTSLFGDAIILAMMYPFVKDHKTYTRSLFSALLFTVFIMVLMYLSYVWMFDYRSVEKITFPFNEAIRFVSLGRAITNVETFFITLWLIAVFIKFTVYIYLVCKIFGFVFHIKEFEHTVIPITFLILMIAMIPENNEVIVFAIRDYTVIYFKYLLLFLPPLLWAVIKMREVRAR</sequence>
<dbReference type="NCBIfam" id="TIGR00912">
    <property type="entry name" value="2A0309"/>
    <property type="match status" value="1"/>
</dbReference>
<evidence type="ECO:0000256" key="8">
    <source>
        <dbReference type="SAM" id="Phobius"/>
    </source>
</evidence>
<dbReference type="RefSeq" id="WP_224141741.1">
    <property type="nucleotide sequence ID" value="NZ_JAIQUM010000100.1"/>
</dbReference>
<evidence type="ECO:0000313" key="10">
    <source>
        <dbReference type="Proteomes" id="UP001165287"/>
    </source>
</evidence>
<protein>
    <submittedName>
        <fullName evidence="9">Spore germination protein</fullName>
    </submittedName>
</protein>
<feature type="transmembrane region" description="Helical" evidence="8">
    <location>
        <begin position="305"/>
        <end position="323"/>
    </location>
</feature>
<feature type="transmembrane region" description="Helical" evidence="8">
    <location>
        <begin position="41"/>
        <end position="64"/>
    </location>
</feature>
<evidence type="ECO:0000256" key="6">
    <source>
        <dbReference type="ARBA" id="ARBA00022989"/>
    </source>
</evidence>
<name>A0ABS7UYB7_9BACI</name>
<comment type="subcellular location">
    <subcellularLocation>
        <location evidence="1">Membrane</location>
        <topology evidence="1">Multi-pass membrane protein</topology>
    </subcellularLocation>
</comment>
<keyword evidence="6 8" id="KW-1133">Transmembrane helix</keyword>
<feature type="transmembrane region" description="Helical" evidence="8">
    <location>
        <begin position="338"/>
        <end position="356"/>
    </location>
</feature>
<keyword evidence="3" id="KW-0813">Transport</keyword>
<feature type="transmembrane region" description="Helical" evidence="8">
    <location>
        <begin position="84"/>
        <end position="102"/>
    </location>
</feature>
<feature type="transmembrane region" description="Helical" evidence="8">
    <location>
        <begin position="272"/>
        <end position="293"/>
    </location>
</feature>
<dbReference type="PANTHER" id="PTHR34975:SF2">
    <property type="entry name" value="SPORE GERMINATION PROTEIN A2"/>
    <property type="match status" value="1"/>
</dbReference>
<evidence type="ECO:0000256" key="7">
    <source>
        <dbReference type="ARBA" id="ARBA00023136"/>
    </source>
</evidence>
<proteinExistence type="inferred from homology"/>
<reference evidence="9" key="1">
    <citation type="submission" date="2024-05" db="EMBL/GenBank/DDBJ databases">
        <title>Metabacillus sp. nov., isolated from the rhizosphere soil of tomato plants.</title>
        <authorList>
            <person name="Ma R."/>
        </authorList>
    </citation>
    <scope>NUCLEOTIDE SEQUENCE</scope>
    <source>
        <strain evidence="9">DBTR6</strain>
    </source>
</reference>
<evidence type="ECO:0000256" key="5">
    <source>
        <dbReference type="ARBA" id="ARBA00022692"/>
    </source>
</evidence>
<dbReference type="PANTHER" id="PTHR34975">
    <property type="entry name" value="SPORE GERMINATION PROTEIN A2"/>
    <property type="match status" value="1"/>
</dbReference>
<dbReference type="Pfam" id="PF03845">
    <property type="entry name" value="Spore_permease"/>
    <property type="match status" value="1"/>
</dbReference>
<feature type="transmembrane region" description="Helical" evidence="8">
    <location>
        <begin position="14"/>
        <end position="35"/>
    </location>
</feature>
<feature type="transmembrane region" description="Helical" evidence="8">
    <location>
        <begin position="146"/>
        <end position="165"/>
    </location>
</feature>
<keyword evidence="5 8" id="KW-0812">Transmembrane</keyword>
<feature type="transmembrane region" description="Helical" evidence="8">
    <location>
        <begin position="185"/>
        <end position="206"/>
    </location>
</feature>
<feature type="transmembrane region" description="Helical" evidence="8">
    <location>
        <begin position="114"/>
        <end position="134"/>
    </location>
</feature>
<keyword evidence="4" id="KW-0309">Germination</keyword>
<organism evidence="9 10">
    <name type="scientific">Metabacillus rhizolycopersici</name>
    <dbReference type="NCBI Taxonomy" id="2875709"/>
    <lineage>
        <taxon>Bacteria</taxon>
        <taxon>Bacillati</taxon>
        <taxon>Bacillota</taxon>
        <taxon>Bacilli</taxon>
        <taxon>Bacillales</taxon>
        <taxon>Bacillaceae</taxon>
        <taxon>Metabacillus</taxon>
    </lineage>
</organism>